<accession>A0ABQ7ZMA5</accession>
<dbReference type="EMBL" id="JAGKQM010000015">
    <property type="protein sequence ID" value="KAH0881401.1"/>
    <property type="molecule type" value="Genomic_DNA"/>
</dbReference>
<gene>
    <name evidence="3" type="ORF">HID58_068795</name>
</gene>
<keyword evidence="2" id="KW-1133">Transmembrane helix</keyword>
<evidence type="ECO:0000313" key="4">
    <source>
        <dbReference type="Proteomes" id="UP000824890"/>
    </source>
</evidence>
<dbReference type="PANTHER" id="PTHR34460">
    <property type="entry name" value="VITELLOGENIN-LIKE PROTEIN"/>
    <property type="match status" value="1"/>
</dbReference>
<feature type="transmembrane region" description="Helical" evidence="2">
    <location>
        <begin position="12"/>
        <end position="29"/>
    </location>
</feature>
<dbReference type="PANTHER" id="PTHR34460:SF11">
    <property type="entry name" value="BNAA05G30600D PROTEIN"/>
    <property type="match status" value="1"/>
</dbReference>
<feature type="compositionally biased region" description="Polar residues" evidence="1">
    <location>
        <begin position="279"/>
        <end position="300"/>
    </location>
</feature>
<name>A0ABQ7ZMA5_BRANA</name>
<comment type="caution">
    <text evidence="3">The sequence shown here is derived from an EMBL/GenBank/DDBJ whole genome shotgun (WGS) entry which is preliminary data.</text>
</comment>
<evidence type="ECO:0000313" key="3">
    <source>
        <dbReference type="EMBL" id="KAH0881401.1"/>
    </source>
</evidence>
<reference evidence="3 4" key="1">
    <citation type="submission" date="2021-05" db="EMBL/GenBank/DDBJ databases">
        <title>Genome Assembly of Synthetic Allotetraploid Brassica napus Reveals Homoeologous Exchanges between Subgenomes.</title>
        <authorList>
            <person name="Davis J.T."/>
        </authorList>
    </citation>
    <scope>NUCLEOTIDE SEQUENCE [LARGE SCALE GENOMIC DNA]</scope>
    <source>
        <strain evidence="4">cv. Da-Ae</strain>
        <tissue evidence="3">Seedling</tissue>
    </source>
</reference>
<keyword evidence="2" id="KW-0812">Transmembrane</keyword>
<evidence type="ECO:0000256" key="2">
    <source>
        <dbReference type="SAM" id="Phobius"/>
    </source>
</evidence>
<proteinExistence type="predicted"/>
<organism evidence="3 4">
    <name type="scientific">Brassica napus</name>
    <name type="common">Rape</name>
    <dbReference type="NCBI Taxonomy" id="3708"/>
    <lineage>
        <taxon>Eukaryota</taxon>
        <taxon>Viridiplantae</taxon>
        <taxon>Streptophyta</taxon>
        <taxon>Embryophyta</taxon>
        <taxon>Tracheophyta</taxon>
        <taxon>Spermatophyta</taxon>
        <taxon>Magnoliopsida</taxon>
        <taxon>eudicotyledons</taxon>
        <taxon>Gunneridae</taxon>
        <taxon>Pentapetalae</taxon>
        <taxon>rosids</taxon>
        <taxon>malvids</taxon>
        <taxon>Brassicales</taxon>
        <taxon>Brassicaceae</taxon>
        <taxon>Brassiceae</taxon>
        <taxon>Brassica</taxon>
    </lineage>
</organism>
<sequence>MKSRGTTEKTHRLWFSSSCFLIFIAMVDHKDQDMGDGMQCSTHPYTKNPGGICPLCLQEKLGKLVTSSFPLPKPNHLSASSSSKSFSPSSTTSLALSLSSGRDSNNNNNNNLPFLLAKKKSMLAAASSSSSSSSASLIYKRSKSSAAAYGESLNRKKRSGFWSFLHLYSSKHQIAAATKKVSHSSVPRNQTTETSNKVVGRGIDVIVEEEDESSSSNKVVVETPANGVVLRSRSVGCGSRSFSGDFFERISNGFGDCALKRIESQREHSKVISNGGGESSTNKNTTQNLDSVSSLVTMRS</sequence>
<evidence type="ECO:0000256" key="1">
    <source>
        <dbReference type="SAM" id="MobiDB-lite"/>
    </source>
</evidence>
<protein>
    <submittedName>
        <fullName evidence="3">Uncharacterized protein</fullName>
    </submittedName>
</protein>
<feature type="region of interest" description="Disordered" evidence="1">
    <location>
        <begin position="265"/>
        <end position="300"/>
    </location>
</feature>
<keyword evidence="2" id="KW-0472">Membrane</keyword>
<dbReference type="Proteomes" id="UP000824890">
    <property type="component" value="Unassembled WGS sequence"/>
</dbReference>
<keyword evidence="4" id="KW-1185">Reference proteome</keyword>